<name>A0A167GYE3_9FLAO</name>
<evidence type="ECO:0008006" key="4">
    <source>
        <dbReference type="Google" id="ProtNLM"/>
    </source>
</evidence>
<dbReference type="RefSeq" id="WP_068592826.1">
    <property type="nucleotide sequence ID" value="NZ_LRXL01000045.1"/>
</dbReference>
<feature type="signal peptide" evidence="1">
    <location>
        <begin position="1"/>
        <end position="18"/>
    </location>
</feature>
<dbReference type="EMBL" id="LRXL01000045">
    <property type="protein sequence ID" value="OAB78034.1"/>
    <property type="molecule type" value="Genomic_DNA"/>
</dbReference>
<evidence type="ECO:0000313" key="2">
    <source>
        <dbReference type="EMBL" id="OAB78034.1"/>
    </source>
</evidence>
<dbReference type="Proteomes" id="UP000077013">
    <property type="component" value="Unassembled WGS sequence"/>
</dbReference>
<dbReference type="OrthoDB" id="5380366at2"/>
<protein>
    <recommendedName>
        <fullName evidence="4">Bacterial surface antigen (D15) domain-containing protein</fullName>
    </recommendedName>
</protein>
<proteinExistence type="predicted"/>
<sequence length="331" mass="38334">MKYLSFFFLLFQISSLYAQTNAEKSAFKEYYPIAERSFISGGFGNNEYEQIIFDAKPSVYYSLYNDIRESLTAEEITPGYAVYVAFLPQIRMFSENSKPIKTPSYKVLFGWQPIIKTSEDNFLTFAIETGHYSNGQNGSAFSEDFEDESEEGQAVYETITDATDLSAILNREDGNFSTNLTRLSFNYRLNKFTETNAPKRIHSLTAAYQLYHNKFLGVIDVGGYNAKDIALYGRHRLEFGYEFTGYYKKMRYTAGQEVFLQLGAHPSVTPYRSETKFILNPWNTDLGFFAQFDFGFDDYNYRFVDSYPRLSFGVSWDWFTPFIIKQTSTNK</sequence>
<feature type="chain" id="PRO_5007887171" description="Bacterial surface antigen (D15) domain-containing protein" evidence="1">
    <location>
        <begin position="19"/>
        <end position="331"/>
    </location>
</feature>
<gene>
    <name evidence="2" type="ORF">ULVI_11150</name>
</gene>
<dbReference type="AlphaFoldDB" id="A0A167GYE3"/>
<evidence type="ECO:0000313" key="3">
    <source>
        <dbReference type="Proteomes" id="UP000077013"/>
    </source>
</evidence>
<reference evidence="2 3" key="1">
    <citation type="submission" date="2016-02" db="EMBL/GenBank/DDBJ databases">
        <title>Ulvibacter sp. LPB0005, isolated from Thais luteostoma.</title>
        <authorList>
            <person name="Shin S.-K."/>
            <person name="Yi H."/>
        </authorList>
    </citation>
    <scope>NUCLEOTIDE SEQUENCE [LARGE SCALE GENOMIC DNA]</scope>
    <source>
        <strain evidence="2 3">LPB0005</strain>
    </source>
</reference>
<keyword evidence="1" id="KW-0732">Signal</keyword>
<comment type="caution">
    <text evidence="2">The sequence shown here is derived from an EMBL/GenBank/DDBJ whole genome shotgun (WGS) entry which is preliminary data.</text>
</comment>
<keyword evidence="3" id="KW-1185">Reference proteome</keyword>
<evidence type="ECO:0000256" key="1">
    <source>
        <dbReference type="SAM" id="SignalP"/>
    </source>
</evidence>
<organism evidence="2 3">
    <name type="scientific">Cochleicola gelatinilyticus</name>
    <dbReference type="NCBI Taxonomy" id="1763537"/>
    <lineage>
        <taxon>Bacteria</taxon>
        <taxon>Pseudomonadati</taxon>
        <taxon>Bacteroidota</taxon>
        <taxon>Flavobacteriia</taxon>
        <taxon>Flavobacteriales</taxon>
        <taxon>Flavobacteriaceae</taxon>
        <taxon>Cochleicola</taxon>
    </lineage>
</organism>
<accession>A0A167GYE3</accession>
<dbReference type="STRING" id="1763537.ULVI_11150"/>